<reference evidence="6" key="1">
    <citation type="submission" date="2019-06" db="EMBL/GenBank/DDBJ databases">
        <authorList>
            <person name="Zheng W."/>
        </authorList>
    </citation>
    <scope>NUCLEOTIDE SEQUENCE</scope>
    <source>
        <strain evidence="6">QDHG01</strain>
    </source>
</reference>
<feature type="compositionally biased region" description="Polar residues" evidence="4">
    <location>
        <begin position="1375"/>
        <end position="1395"/>
    </location>
</feature>
<dbReference type="InterPro" id="IPR040626">
    <property type="entry name" value="Pepdidase_M14_N"/>
</dbReference>
<feature type="region of interest" description="Disordered" evidence="4">
    <location>
        <begin position="1413"/>
        <end position="1443"/>
    </location>
</feature>
<feature type="region of interest" description="Disordered" evidence="4">
    <location>
        <begin position="266"/>
        <end position="292"/>
    </location>
</feature>
<evidence type="ECO:0000256" key="3">
    <source>
        <dbReference type="PROSITE-ProRule" id="PRU01379"/>
    </source>
</evidence>
<gene>
    <name evidence="6" type="ORF">FGO68_gene10147</name>
</gene>
<proteinExistence type="inferred from homology"/>
<feature type="compositionally biased region" description="Polar residues" evidence="4">
    <location>
        <begin position="1425"/>
        <end position="1443"/>
    </location>
</feature>
<sequence>MMRRLLNEYQEEFNKNNSSQNGTSSTNYLEKPQSPMNPIASDKFSRPLGAPRQENFLLVPGSTNPKSINREQANNSEGGSSAITSVGSITGGEHNNNPYGKQISGVSESTDKRQSGLPNPILSGKAASALAPSQQHNFECYKTASALENAHAHQLPSLLNQFDKKESGTGIIGQHYCRSPQKKKDPNNFNATAGGAQQDSENSIIQYGTPGTKRLLPADDQFSEASSPSPLKQQQMKSQHQYISHHLQSLSFTQQPTDSNLLTVTHNNNFSSPPKTIRPLFHSPTKHMRSTSPNILSEEQRKYLYQPSYVKLGMQSVVYHQYRKVKLECESQLINEEALRNFYAARIKLFPNTGRELEVQEDPDALYLYHQADQSGCSEAEKRLFAGIQQEVARYRRLAQNLDESQSITYKFIRESTLFFNSRFESGNLREVEKVNEFEYNLYLNFDFNTLNYTQWFYFSVRNIKKGLTYRFNIMNLQKDESSYSQGMKPFVYSTQKNKDADTNNWARGGFDISYSKNSLKTKHRESAPDYDYDEYNIPCYVYEDEESQSTYLNTLSFSYTFEHDNDITYFSYFQPYTYEDLKDYIYLLEKKRDETPALKNCLRVQQLCKTIDNNTCYVLSITDNVYEANMHKQVIYMTGRVHPGEANSSYMVQGVIDFLMQPSNKEAQSLRERFIFKIVPMLNPDGVINGNYRCNILGVDLNRRWTNPSKLLHPTIYYAKMHAKSCHVDHSILMYCDFHGHSRKRNVFMYGCTCPQSDMNQHKNNNLIRLIPYLFGQRNKLFSFQDCKFANEPAKDSTARMVIFRELGILNSYTLESTFYAPYNSKTFKKKRDVEDELMIKQDDMKQIGADLLLTLNQIVQSKILRKKLLQGDAMVSTAANNPQVGTTGVLSSNNGQREIQAQVTTRDKKDAIQYAQQNQNENAAVGIQLLKENHQPTNQRHSALHASSSCNQSQINSALTQSAGQLSTPFKRKATQHSQRVVANPNALGQSQNITTGSSTLPNNQQMAVAQAIIQQSQSIERDPKGMASQTLYKNPQKQGLIDPPGCMDQILLEQVFNQGKPGQGGNNIKVGTSMSVTGNDYFKRGSVNIPSLKEQGQTVTPSFRNRISESQSRVINSLGPKNPIAMMNSNIVPSKTASKLLSQSVVQRQSVLQTALSQNQGGNHMMSVLAGNNQMIQSFNHHQAVIMSAQQQAQNGTIGQPETMQNNQQFPPVVILKKDGNSNQAVIYRASQLMMVPQSTSGSIVMQGAKRALQQPFSSNLIVPANYPQTTVQQLICQQQSSTPLRAQQSLAPPQIMIAPPQQQDMQQQQMSAQQSAHQQQFQQQNPPVSISNLDLQQHTTPVKAPQSPRSPVPLMSNPIIQRAIEAQMREQQVSLTSAKKPHSSQSSQLIGQTGVMGSNRRKLVVDSKIKSALSQQQQKSAMNSTFQYNTQPATGSNNI</sequence>
<feature type="compositionally biased region" description="Polar residues" evidence="4">
    <location>
        <begin position="61"/>
        <end position="108"/>
    </location>
</feature>
<feature type="region of interest" description="Disordered" evidence="4">
    <location>
        <begin position="178"/>
        <end position="243"/>
    </location>
</feature>
<dbReference type="Gene3D" id="3.40.630.10">
    <property type="entry name" value="Zn peptidases"/>
    <property type="match status" value="1"/>
</dbReference>
<dbReference type="EMBL" id="RRYP01000838">
    <property type="protein sequence ID" value="TNV86781.1"/>
    <property type="molecule type" value="Genomic_DNA"/>
</dbReference>
<protein>
    <recommendedName>
        <fullName evidence="5">Peptidase M14 domain-containing protein</fullName>
    </recommendedName>
</protein>
<dbReference type="PROSITE" id="PS52035">
    <property type="entry name" value="PEPTIDASE_M14"/>
    <property type="match status" value="1"/>
</dbReference>
<dbReference type="PANTHER" id="PTHR12756:SF45">
    <property type="entry name" value="CYTOSOLIC CARBOXYPEPTIDASE NNA1"/>
    <property type="match status" value="1"/>
</dbReference>
<dbReference type="Gene3D" id="2.60.40.3120">
    <property type="match status" value="1"/>
</dbReference>
<organism evidence="6 7">
    <name type="scientific">Halteria grandinella</name>
    <dbReference type="NCBI Taxonomy" id="5974"/>
    <lineage>
        <taxon>Eukaryota</taxon>
        <taxon>Sar</taxon>
        <taxon>Alveolata</taxon>
        <taxon>Ciliophora</taxon>
        <taxon>Intramacronucleata</taxon>
        <taxon>Spirotrichea</taxon>
        <taxon>Stichotrichia</taxon>
        <taxon>Sporadotrichida</taxon>
        <taxon>Halteriidae</taxon>
        <taxon>Halteria</taxon>
    </lineage>
</organism>
<feature type="active site" description="Proton donor/acceptor" evidence="3">
    <location>
        <position position="817"/>
    </location>
</feature>
<feature type="domain" description="Peptidase M14" evidence="5">
    <location>
        <begin position="575"/>
        <end position="839"/>
    </location>
</feature>
<dbReference type="SUPFAM" id="SSF53187">
    <property type="entry name" value="Zn-dependent exopeptidases"/>
    <property type="match status" value="1"/>
</dbReference>
<dbReference type="GO" id="GO:0008270">
    <property type="term" value="F:zinc ion binding"/>
    <property type="evidence" value="ECO:0007669"/>
    <property type="project" value="InterPro"/>
</dbReference>
<evidence type="ECO:0000256" key="2">
    <source>
        <dbReference type="ARBA" id="ARBA00005988"/>
    </source>
</evidence>
<keyword evidence="7" id="KW-1185">Reference proteome</keyword>
<evidence type="ECO:0000256" key="4">
    <source>
        <dbReference type="SAM" id="MobiDB-lite"/>
    </source>
</evidence>
<feature type="compositionally biased region" description="Polar residues" evidence="4">
    <location>
        <begin position="223"/>
        <end position="243"/>
    </location>
</feature>
<dbReference type="OrthoDB" id="10253041at2759"/>
<comment type="similarity">
    <text evidence="2 3">Belongs to the peptidase M14 family.</text>
</comment>
<evidence type="ECO:0000313" key="7">
    <source>
        <dbReference type="Proteomes" id="UP000785679"/>
    </source>
</evidence>
<feature type="compositionally biased region" description="Polar residues" evidence="4">
    <location>
        <begin position="187"/>
        <end position="206"/>
    </location>
</feature>
<evidence type="ECO:0000259" key="5">
    <source>
        <dbReference type="PROSITE" id="PS52035"/>
    </source>
</evidence>
<feature type="compositionally biased region" description="Low complexity" evidence="4">
    <location>
        <begin position="1414"/>
        <end position="1424"/>
    </location>
</feature>
<dbReference type="GO" id="GO:0004181">
    <property type="term" value="F:metallocarboxypeptidase activity"/>
    <property type="evidence" value="ECO:0007669"/>
    <property type="project" value="InterPro"/>
</dbReference>
<accession>A0A8J8T9V7</accession>
<dbReference type="Pfam" id="PF00246">
    <property type="entry name" value="Peptidase_M14"/>
    <property type="match status" value="1"/>
</dbReference>
<feature type="region of interest" description="Disordered" evidence="4">
    <location>
        <begin position="1375"/>
        <end position="1399"/>
    </location>
</feature>
<dbReference type="Pfam" id="PF18027">
    <property type="entry name" value="Pepdidase_M14_N"/>
    <property type="match status" value="1"/>
</dbReference>
<dbReference type="GO" id="GO:0006508">
    <property type="term" value="P:proteolysis"/>
    <property type="evidence" value="ECO:0007669"/>
    <property type="project" value="InterPro"/>
</dbReference>
<dbReference type="InterPro" id="IPR000834">
    <property type="entry name" value="Peptidase_M14"/>
</dbReference>
<feature type="region of interest" description="Disordered" evidence="4">
    <location>
        <begin position="1"/>
        <end position="128"/>
    </location>
</feature>
<name>A0A8J8T9V7_HALGN</name>
<comment type="cofactor">
    <cofactor evidence="1">
        <name>Zn(2+)</name>
        <dbReference type="ChEBI" id="CHEBI:29105"/>
    </cofactor>
</comment>
<evidence type="ECO:0000256" key="1">
    <source>
        <dbReference type="ARBA" id="ARBA00001947"/>
    </source>
</evidence>
<comment type="caution">
    <text evidence="6">The sequence shown here is derived from an EMBL/GenBank/DDBJ whole genome shotgun (WGS) entry which is preliminary data.</text>
</comment>
<feature type="compositionally biased region" description="Low complexity" evidence="4">
    <location>
        <begin position="15"/>
        <end position="27"/>
    </location>
</feature>
<evidence type="ECO:0000313" key="6">
    <source>
        <dbReference type="EMBL" id="TNV86781.1"/>
    </source>
</evidence>
<dbReference type="PANTHER" id="PTHR12756">
    <property type="entry name" value="CYTOSOLIC CARBOXYPEPTIDASE"/>
    <property type="match status" value="1"/>
</dbReference>
<dbReference type="InterPro" id="IPR050821">
    <property type="entry name" value="Cytosolic_carboxypeptidase"/>
</dbReference>
<dbReference type="Proteomes" id="UP000785679">
    <property type="component" value="Unassembled WGS sequence"/>
</dbReference>
<feature type="region of interest" description="Disordered" evidence="4">
    <location>
        <begin position="1304"/>
        <end position="1330"/>
    </location>
</feature>